<dbReference type="Pfam" id="PF00241">
    <property type="entry name" value="Cofilin_ADF"/>
    <property type="match status" value="2"/>
</dbReference>
<dbReference type="CDD" id="cd11285">
    <property type="entry name" value="ADF_Twf-N_like"/>
    <property type="match status" value="1"/>
</dbReference>
<evidence type="ECO:0000256" key="3">
    <source>
        <dbReference type="ARBA" id="ARBA00022490"/>
    </source>
</evidence>
<dbReference type="SUPFAM" id="SSF55753">
    <property type="entry name" value="Actin depolymerizing proteins"/>
    <property type="match status" value="2"/>
</dbReference>
<evidence type="ECO:0000313" key="9">
    <source>
        <dbReference type="EMBL" id="KAL2915358.1"/>
    </source>
</evidence>
<evidence type="ECO:0000259" key="8">
    <source>
        <dbReference type="PROSITE" id="PS51263"/>
    </source>
</evidence>
<feature type="domain" description="ADF-H" evidence="8">
    <location>
        <begin position="173"/>
        <end position="302"/>
    </location>
</feature>
<dbReference type="Gene3D" id="3.40.20.10">
    <property type="entry name" value="Severin"/>
    <property type="match status" value="2"/>
</dbReference>
<dbReference type="SMART" id="SM00102">
    <property type="entry name" value="ADF"/>
    <property type="match status" value="2"/>
</dbReference>
<dbReference type="InterPro" id="IPR028458">
    <property type="entry name" value="Twinfilin"/>
</dbReference>
<evidence type="ECO:0000256" key="7">
    <source>
        <dbReference type="ARBA" id="ARBA00038532"/>
    </source>
</evidence>
<name>A0ABR4N798_9FUNG</name>
<comment type="subunit">
    <text evidence="7">Interacts with G-actin; ADP-actin form.</text>
</comment>
<organism evidence="9 10">
    <name type="scientific">Polyrhizophydium stewartii</name>
    <dbReference type="NCBI Taxonomy" id="2732419"/>
    <lineage>
        <taxon>Eukaryota</taxon>
        <taxon>Fungi</taxon>
        <taxon>Fungi incertae sedis</taxon>
        <taxon>Chytridiomycota</taxon>
        <taxon>Chytridiomycota incertae sedis</taxon>
        <taxon>Chytridiomycetes</taxon>
        <taxon>Rhizophydiales</taxon>
        <taxon>Rhizophydiales incertae sedis</taxon>
        <taxon>Polyrhizophydium</taxon>
    </lineage>
</organism>
<gene>
    <name evidence="9" type="primary">TWF1</name>
    <name evidence="9" type="ORF">HK105_205223</name>
</gene>
<protein>
    <submittedName>
        <fullName evidence="9">Twinfilin-1</fullName>
    </submittedName>
</protein>
<evidence type="ECO:0000256" key="1">
    <source>
        <dbReference type="ARBA" id="ARBA00004245"/>
    </source>
</evidence>
<proteinExistence type="inferred from homology"/>
<keyword evidence="5" id="KW-0009">Actin-binding</keyword>
<evidence type="ECO:0000256" key="2">
    <source>
        <dbReference type="ARBA" id="ARBA00009557"/>
    </source>
</evidence>
<dbReference type="PANTHER" id="PTHR13759">
    <property type="entry name" value="TWINFILIN"/>
    <property type="match status" value="1"/>
</dbReference>
<evidence type="ECO:0000256" key="5">
    <source>
        <dbReference type="ARBA" id="ARBA00023203"/>
    </source>
</evidence>
<comment type="subcellular location">
    <subcellularLocation>
        <location evidence="1">Cytoplasm</location>
        <location evidence="1">Cytoskeleton</location>
    </subcellularLocation>
</comment>
<dbReference type="EMBL" id="JADGIZ020000025">
    <property type="protein sequence ID" value="KAL2915358.1"/>
    <property type="molecule type" value="Genomic_DNA"/>
</dbReference>
<keyword evidence="10" id="KW-1185">Reference proteome</keyword>
<keyword evidence="4" id="KW-0677">Repeat</keyword>
<dbReference type="InterPro" id="IPR002108">
    <property type="entry name" value="ADF-H"/>
</dbReference>
<reference evidence="9 10" key="1">
    <citation type="submission" date="2023-09" db="EMBL/GenBank/DDBJ databases">
        <title>Pangenome analysis of Batrachochytrium dendrobatidis and related Chytrids.</title>
        <authorList>
            <person name="Yacoub M.N."/>
            <person name="Stajich J.E."/>
            <person name="James T.Y."/>
        </authorList>
    </citation>
    <scope>NUCLEOTIDE SEQUENCE [LARGE SCALE GENOMIC DNA]</scope>
    <source>
        <strain evidence="9 10">JEL0888</strain>
    </source>
</reference>
<evidence type="ECO:0000313" key="10">
    <source>
        <dbReference type="Proteomes" id="UP001527925"/>
    </source>
</evidence>
<evidence type="ECO:0000256" key="4">
    <source>
        <dbReference type="ARBA" id="ARBA00022737"/>
    </source>
</evidence>
<evidence type="ECO:0000256" key="6">
    <source>
        <dbReference type="ARBA" id="ARBA00023212"/>
    </source>
</evidence>
<feature type="domain" description="ADF-H" evidence="8">
    <location>
        <begin position="5"/>
        <end position="135"/>
    </location>
</feature>
<accession>A0ABR4N798</accession>
<keyword evidence="3" id="KW-0963">Cytoplasm</keyword>
<keyword evidence="6" id="KW-0206">Cytoskeleton</keyword>
<dbReference type="InterPro" id="IPR029006">
    <property type="entry name" value="ADF-H/Gelsolin-like_dom_sf"/>
</dbReference>
<comment type="similarity">
    <text evidence="2">Belongs to the actin-binding proteins ADF family. Twinfilin subfamily.</text>
</comment>
<dbReference type="Proteomes" id="UP001527925">
    <property type="component" value="Unassembled WGS sequence"/>
</dbReference>
<dbReference type="PANTHER" id="PTHR13759:SF1">
    <property type="entry name" value="TWINFILIN"/>
    <property type="match status" value="1"/>
</dbReference>
<dbReference type="PROSITE" id="PS51263">
    <property type="entry name" value="ADF_H"/>
    <property type="match status" value="2"/>
</dbReference>
<comment type="caution">
    <text evidence="9">The sequence shown here is derived from an EMBL/GenBank/DDBJ whole genome shotgun (WGS) entry which is preliminary data.</text>
</comment>
<sequence length="323" mass="34726">MASQSGIRATPELVQAFAAATPDGSGVRALRAGIADEAVVLVDTLAPRGTFEEDLALIEPWLSPTQPAFILLHCDAPKWVMLLYVPDHARVRDKMLFASSKTALVKELGASNFVDDIYATTKEEASLEGYRKHREHATSAAPLTDREREIAQVRATETTADIGIATRRANAPGVSFPLSADAEAALASLASGEANFVALRIDADTETMHADASGSFAWDAVATAIAHDAPRFVFYKPEGAAETVFAYVSPPAARVKERMWYSASRAFALAEAERITGAAIKKRFEIDSMAEFDRELVADLPAHNSPTLGSKVAFAKPARPGRR</sequence>